<dbReference type="GO" id="GO:0042026">
    <property type="term" value="P:protein refolding"/>
    <property type="evidence" value="ECO:0007669"/>
    <property type="project" value="TreeGrafter"/>
</dbReference>
<dbReference type="GO" id="GO:0005634">
    <property type="term" value="C:nucleus"/>
    <property type="evidence" value="ECO:0007669"/>
    <property type="project" value="TreeGrafter"/>
</dbReference>
<dbReference type="Pfam" id="PF00011">
    <property type="entry name" value="HSP20"/>
    <property type="match status" value="1"/>
</dbReference>
<dbReference type="PRINTS" id="PR00299">
    <property type="entry name" value="ACRYSTALLIN"/>
</dbReference>
<name>A6N9U9_ORNPR</name>
<evidence type="ECO:0000313" key="6">
    <source>
        <dbReference type="EMBL" id="ABR23432.1"/>
    </source>
</evidence>
<accession>A6N9U9</accession>
<dbReference type="GO" id="GO:0005737">
    <property type="term" value="C:cytoplasm"/>
    <property type="evidence" value="ECO:0007669"/>
    <property type="project" value="TreeGrafter"/>
</dbReference>
<protein>
    <submittedName>
        <fullName evidence="6">Alpha crystallin</fullName>
    </submittedName>
</protein>
<evidence type="ECO:0000256" key="1">
    <source>
        <dbReference type="ARBA" id="ARBA00023016"/>
    </source>
</evidence>
<evidence type="ECO:0000256" key="4">
    <source>
        <dbReference type="SAM" id="MobiDB-lite"/>
    </source>
</evidence>
<dbReference type="SUPFAM" id="SSF49764">
    <property type="entry name" value="HSP20-like chaperones"/>
    <property type="match status" value="1"/>
</dbReference>
<dbReference type="InterPro" id="IPR008978">
    <property type="entry name" value="HSP20-like_chaperone"/>
</dbReference>
<proteinExistence type="evidence at transcript level"/>
<feature type="domain" description="SHSP" evidence="5">
    <location>
        <begin position="69"/>
        <end position="176"/>
    </location>
</feature>
<dbReference type="PROSITE" id="PS01031">
    <property type="entry name" value="SHSP"/>
    <property type="match status" value="1"/>
</dbReference>
<dbReference type="Gene3D" id="2.60.40.790">
    <property type="match status" value="1"/>
</dbReference>
<evidence type="ECO:0000256" key="2">
    <source>
        <dbReference type="PROSITE-ProRule" id="PRU00285"/>
    </source>
</evidence>
<feature type="region of interest" description="Disordered" evidence="4">
    <location>
        <begin position="151"/>
        <end position="184"/>
    </location>
</feature>
<dbReference type="AlphaFoldDB" id="A6N9U9"/>
<reference evidence="6" key="2">
    <citation type="journal article" date="2008" name="Insect Biochem. Mol. Biol.">
        <title>An insight into the sialome of the soft tick, Ornithodorus parkeri.</title>
        <authorList>
            <person name="Francischetti I.M."/>
            <person name="Mans B.J."/>
            <person name="Meng Z."/>
            <person name="Gudderra N."/>
            <person name="Veenstra T.D."/>
            <person name="Pham V.M."/>
            <person name="Ribeiro J.M."/>
        </authorList>
    </citation>
    <scope>NUCLEOTIDE SEQUENCE</scope>
    <source>
        <tissue evidence="6">Salivary gland</tissue>
    </source>
</reference>
<dbReference type="GO" id="GO:0051082">
    <property type="term" value="F:unfolded protein binding"/>
    <property type="evidence" value="ECO:0007669"/>
    <property type="project" value="TreeGrafter"/>
</dbReference>
<sequence>MLTRLRDFCLFRRCALATCRRHIWGRPPFGPLSDVFREFEHQVRNMDREMSRTFRDLDRATGGWSPAFRWLRARDVPVETAEGGEKFQLQLDLADFKPEEVRVSIMGNQVSVRARSERKSSDGSNFVREFSHSVTLPDDVDPDTLRSVLNADGTLNIEGPRKHLPPPQEPKEVPIERGDSAKKD</sequence>
<dbReference type="InterPro" id="IPR001436">
    <property type="entry name" value="Alpha-crystallin/sHSP_animal"/>
</dbReference>
<dbReference type="PANTHER" id="PTHR45640:SF13">
    <property type="entry name" value="HEAT SHOCK PROTEIN 22-RELATED"/>
    <property type="match status" value="1"/>
</dbReference>
<dbReference type="EMBL" id="EF633915">
    <property type="protein sequence ID" value="ABR23432.1"/>
    <property type="molecule type" value="mRNA"/>
</dbReference>
<dbReference type="InterPro" id="IPR002068">
    <property type="entry name" value="A-crystallin/Hsp20_dom"/>
</dbReference>
<feature type="compositionally biased region" description="Basic and acidic residues" evidence="4">
    <location>
        <begin position="169"/>
        <end position="184"/>
    </location>
</feature>
<dbReference type="PANTHER" id="PTHR45640">
    <property type="entry name" value="HEAT SHOCK PROTEIN HSP-12.2-RELATED"/>
    <property type="match status" value="1"/>
</dbReference>
<dbReference type="GO" id="GO:0009408">
    <property type="term" value="P:response to heat"/>
    <property type="evidence" value="ECO:0007669"/>
    <property type="project" value="TreeGrafter"/>
</dbReference>
<comment type="similarity">
    <text evidence="2 3">Belongs to the small heat shock protein (HSP20) family.</text>
</comment>
<organism evidence="6">
    <name type="scientific">Ornithodoros parkeri</name>
    <name type="common">Soft tick</name>
    <name type="synonym">Argasid tick</name>
    <dbReference type="NCBI Taxonomy" id="140564"/>
    <lineage>
        <taxon>Eukaryota</taxon>
        <taxon>Metazoa</taxon>
        <taxon>Ecdysozoa</taxon>
        <taxon>Arthropoda</taxon>
        <taxon>Chelicerata</taxon>
        <taxon>Arachnida</taxon>
        <taxon>Acari</taxon>
        <taxon>Parasitiformes</taxon>
        <taxon>Ixodida</taxon>
        <taxon>Ixodoidea</taxon>
        <taxon>Argasidae</taxon>
        <taxon>Ornithodorinae</taxon>
        <taxon>Ornithodoros</taxon>
    </lineage>
</organism>
<evidence type="ECO:0000256" key="3">
    <source>
        <dbReference type="RuleBase" id="RU003616"/>
    </source>
</evidence>
<keyword evidence="1" id="KW-0346">Stress response</keyword>
<reference evidence="6" key="1">
    <citation type="submission" date="2007-05" db="EMBL/GenBank/DDBJ databases">
        <authorList>
            <person name="Douchkov D."/>
            <person name="Schweizer P."/>
        </authorList>
    </citation>
    <scope>NUCLEOTIDE SEQUENCE</scope>
    <source>
        <tissue evidence="6">Salivary gland</tissue>
    </source>
</reference>
<evidence type="ECO:0000259" key="5">
    <source>
        <dbReference type="PROSITE" id="PS01031"/>
    </source>
</evidence>
<dbReference type="CDD" id="cd06526">
    <property type="entry name" value="metazoan_ACD"/>
    <property type="match status" value="1"/>
</dbReference>